<evidence type="ECO:0000313" key="5">
    <source>
        <dbReference type="EMBL" id="WWF03346.1"/>
    </source>
</evidence>
<evidence type="ECO:0000313" key="6">
    <source>
        <dbReference type="Proteomes" id="UP001359308"/>
    </source>
</evidence>
<name>A0ABZ2FAN9_METCP</name>
<comment type="similarity">
    <text evidence="3">Belongs to the SmpB family.</text>
</comment>
<dbReference type="Gene3D" id="2.40.280.10">
    <property type="match status" value="1"/>
</dbReference>
<organism evidence="5 6">
    <name type="scientific">Methylococcus capsulatus</name>
    <dbReference type="NCBI Taxonomy" id="414"/>
    <lineage>
        <taxon>Bacteria</taxon>
        <taxon>Pseudomonadati</taxon>
        <taxon>Pseudomonadota</taxon>
        <taxon>Gammaproteobacteria</taxon>
        <taxon>Methylococcales</taxon>
        <taxon>Methylococcaceae</taxon>
        <taxon>Methylococcus</taxon>
    </lineage>
</organism>
<dbReference type="NCBIfam" id="TIGR00086">
    <property type="entry name" value="smpB"/>
    <property type="match status" value="1"/>
</dbReference>
<dbReference type="PANTHER" id="PTHR30308:SF2">
    <property type="entry name" value="SSRA-BINDING PROTEIN"/>
    <property type="match status" value="1"/>
</dbReference>
<dbReference type="HAMAP" id="MF_00023">
    <property type="entry name" value="SmpB"/>
    <property type="match status" value="1"/>
</dbReference>
<dbReference type="RefSeq" id="WP_198323490.1">
    <property type="nucleotide sequence ID" value="NZ_CP104311.1"/>
</dbReference>
<reference evidence="5 6" key="1">
    <citation type="submission" date="2022-09" db="EMBL/GenBank/DDBJ databases">
        <authorList>
            <person name="Giprobiosintez L."/>
        </authorList>
    </citation>
    <scope>NUCLEOTIDE SEQUENCE [LARGE SCALE GENOMIC DNA]</scope>
    <source>
        <strain evidence="6">VKPM-B-12549 (GBS-15)</strain>
    </source>
</reference>
<dbReference type="SUPFAM" id="SSF74982">
    <property type="entry name" value="Small protein B (SmpB)"/>
    <property type="match status" value="1"/>
</dbReference>
<dbReference type="Proteomes" id="UP001359308">
    <property type="component" value="Chromosome"/>
</dbReference>
<proteinExistence type="inferred from homology"/>
<dbReference type="CDD" id="cd09294">
    <property type="entry name" value="SmpB"/>
    <property type="match status" value="1"/>
</dbReference>
<dbReference type="PANTHER" id="PTHR30308">
    <property type="entry name" value="TMRNA-BINDING COMPONENT OF TRANS-TRANSLATION TAGGING COMPLEX"/>
    <property type="match status" value="1"/>
</dbReference>
<evidence type="ECO:0000256" key="1">
    <source>
        <dbReference type="ARBA" id="ARBA00022490"/>
    </source>
</evidence>
<dbReference type="PROSITE" id="PS01317">
    <property type="entry name" value="SSRP"/>
    <property type="match status" value="1"/>
</dbReference>
<keyword evidence="2 3" id="KW-0694">RNA-binding</keyword>
<dbReference type="EMBL" id="CP104311">
    <property type="protein sequence ID" value="WWF03346.1"/>
    <property type="molecule type" value="Genomic_DNA"/>
</dbReference>
<dbReference type="InterPro" id="IPR023620">
    <property type="entry name" value="SmpB"/>
</dbReference>
<evidence type="ECO:0000256" key="2">
    <source>
        <dbReference type="ARBA" id="ARBA00022884"/>
    </source>
</evidence>
<dbReference type="Pfam" id="PF01668">
    <property type="entry name" value="SmpB"/>
    <property type="match status" value="1"/>
</dbReference>
<protein>
    <recommendedName>
        <fullName evidence="3">SsrA-binding protein</fullName>
    </recommendedName>
    <alternativeName>
        <fullName evidence="3">Small protein B</fullName>
    </alternativeName>
</protein>
<dbReference type="InterPro" id="IPR000037">
    <property type="entry name" value="SsrA-bd_prot"/>
</dbReference>
<comment type="function">
    <text evidence="3">Required for rescue of stalled ribosomes mediated by trans-translation. Binds to transfer-messenger RNA (tmRNA), required for stable association of tmRNA with ribosomes. tmRNA and SmpB together mimic tRNA shape, replacing the anticodon stem-loop with SmpB. tmRNA is encoded by the ssrA gene; the 2 termini fold to resemble tRNA(Ala) and it encodes a 'tag peptide', a short internal open reading frame. During trans-translation Ala-aminoacylated tmRNA acts like a tRNA, entering the A-site of stalled ribosomes, displacing the stalled mRNA. The ribosome then switches to translate the ORF on the tmRNA; the nascent peptide is terminated with the 'tag peptide' encoded by the tmRNA and targeted for degradation. The ribosome is freed to recommence translation, which seems to be the essential function of trans-translation.</text>
</comment>
<evidence type="ECO:0000256" key="3">
    <source>
        <dbReference type="HAMAP-Rule" id="MF_00023"/>
    </source>
</evidence>
<keyword evidence="1 3" id="KW-0963">Cytoplasm</keyword>
<feature type="region of interest" description="Disordered" evidence="4">
    <location>
        <begin position="129"/>
        <end position="157"/>
    </location>
</feature>
<sequence>MSRKKSAAGSANIAQNRQATHEYFIEERFEAGLVLEGWEVKSLRAGKAQLKESYVVLKNGEAWLFGAHFSPLPSASTHVQPDPTRTRKLLLHAEELSRLIGQVERKGYTLVPLSLYWKQGRAKLEIGLAHGKKQHDKRAAEKERDWEREKQRVMRRG</sequence>
<dbReference type="InterPro" id="IPR020081">
    <property type="entry name" value="SsrA-bd_prot_CS"/>
</dbReference>
<comment type="subcellular location">
    <subcellularLocation>
        <location evidence="3">Cytoplasm</location>
    </subcellularLocation>
    <text evidence="3">The tmRNA-SmpB complex associates with stalled 70S ribosomes.</text>
</comment>
<feature type="compositionally biased region" description="Basic and acidic residues" evidence="4">
    <location>
        <begin position="137"/>
        <end position="157"/>
    </location>
</feature>
<keyword evidence="6" id="KW-1185">Reference proteome</keyword>
<gene>
    <name evidence="3 5" type="primary">smpB</name>
    <name evidence="5" type="ORF">N4J17_06940</name>
</gene>
<evidence type="ECO:0000256" key="4">
    <source>
        <dbReference type="SAM" id="MobiDB-lite"/>
    </source>
</evidence>
<accession>A0ABZ2FAN9</accession>
<dbReference type="NCBIfam" id="NF003843">
    <property type="entry name" value="PRK05422.1"/>
    <property type="match status" value="1"/>
</dbReference>